<dbReference type="GO" id="GO:0004402">
    <property type="term" value="F:histone acetyltransferase activity"/>
    <property type="evidence" value="ECO:0007669"/>
    <property type="project" value="InterPro"/>
</dbReference>
<feature type="domain" description="CCHC-type" evidence="2">
    <location>
        <begin position="752"/>
        <end position="770"/>
    </location>
</feature>
<feature type="region of interest" description="Disordered" evidence="1">
    <location>
        <begin position="1"/>
        <end position="56"/>
    </location>
</feature>
<feature type="compositionally biased region" description="Acidic residues" evidence="1">
    <location>
        <begin position="785"/>
        <end position="797"/>
    </location>
</feature>
<dbReference type="InParanoid" id="D6RQ78"/>
<dbReference type="GeneID" id="9380338"/>
<feature type="compositionally biased region" description="Polar residues" evidence="1">
    <location>
        <begin position="1212"/>
        <end position="1225"/>
    </location>
</feature>
<dbReference type="RefSeq" id="XP_002910378.1">
    <property type="nucleotide sequence ID" value="XM_002910332.1"/>
</dbReference>
<feature type="region of interest" description="Disordered" evidence="1">
    <location>
        <begin position="203"/>
        <end position="241"/>
    </location>
</feature>
<feature type="compositionally biased region" description="Polar residues" evidence="1">
    <location>
        <begin position="1633"/>
        <end position="1642"/>
    </location>
</feature>
<comment type="caution">
    <text evidence="3">The sequence shown here is derived from an EMBL/GenBank/DDBJ whole genome shotgun (WGS) entry which is preliminary data.</text>
</comment>
<keyword evidence="4" id="KW-1185">Reference proteome</keyword>
<sequence length="1873" mass="210536">MVSSFYDSDDEQPHHHSGDQTPRPPGHYGTTRNPQNEGRRSAARNHGSSGVYRHHEPYDFMTHNPWEVTDWATRSTTSSRISRTKEYLEMAMDQGLSQEEVMAMILKNYNLPPGAFPSRSEASNSQSSRAYSNTHQVKQEPDSPGHLGTPGNGVADPSAIIVPPVGGPPDPNLTSAEQSLFRAQQPNEDDESYRRRVSAIRRLRSPPDTKSNEETVTTTASTAKDKGKRRDDGGYNPAVISPRMVAGPSNYGFGQYDPNYRPPPLIPPSGYRLPDVHMGFGMSPVIEDDSDFPLLSTPPRERVREEDEILQRFREDEIRHGEIPTVADRNVRWRVDENGNKVAYYDDPAVRAPPSGNDPRVNKSTKPHLQGKDHPRNRHPQNQGDEMRGRVPNQPVNSQAPAPQTNVGGMSNTAAQYHREHEQQHVAPSLTPPGGPVAEILRQNKGHNPIPDGARPQHSRIPLEEFEEVDDPVDSEWLAAAKEKYRALIHDVLSDEMNIPEVMKDYGKIKIPSPKTYGGEDDIDAFENWLYGFVYFARINAIGGSKTDAFLVQLVGNYLTGKAQRWYIEDVESVHQPASRDAEERYLAVKYSAREGMQSFFTELRLWASRMPNKPNPIDFMHQMLSQLPKEMRDDLIEKRRLKKKYNYSVKASRPSQVGSKPGIQDSWRAGYHYNPSSGRLVRDNQGRIGVYQPLDRLEGRKRDSYSREQSSGSKNRDSRDERRPSSTQATAGTSLRKAGDPKTKASSNSRTCYSCGQVGHYATDKVCPNFGQRSKGQNRLNAIDESEETQQSESEEQIAHIDESEDDTGGYGAQYESEIEQVSDYEFASDPESDSDRLNVIVEASSDSEEPDFFGAVRTIEGEPTAMTRPFKKLNVSPQAIERPGRRPEEKRFLIAKVSICGQSAITMFDSGSSTDSIRPAFAKNYNLPPGAFPSRSEASNSQSSRAYSNTHQVKQEPDSPGHLGTPGNGVADPSAIIVPPVGGPPDPNLTSAEQSLFRAQQPNEDDESYRRRVSAIRRLRSPPDTKSNEETVTTTASTAKDKGKRRDDGGYNPAVISPRMVAGPSNYGFGQYDPNYRPPPLIPPSGYRLPDVHMGFGMSPVIEDDSDFPLLSTPPRERVREEDEILQRFREDEIRHGEIPTVADRNVRWRVDENGNKVAYYDDPAVRAPPSGNAPRVNKSTKPHLQGKNHPHNRTPQNQGDEMRGRAPNQPVNLQGTTSQTHTGGMGDNATQYHREQGQQHVSQSYSSRRSRSRDTTSEQRPQPDPRWSETPALQDPARRGTSELLLRWREQSQVREMQMLTSLQTQFEEVDDPVDSEWLAAAKEKYRALIHDVLSDEMNIPEVMKDYGKIKIPSPKTYGGEDDIDAFENWLYGFVYFARINAIGGSKTDAFLVQLVGNYLTGKAQRWYIEDVESVHRTRMHWTFPDVITELYARFVHEPASRDAEERYLAVKYSAREGMQSFFTELRLWASRMPNKPNPIDFMHQMLSQLPKEMRDDLIEKGYTPENNKRIKDLVQAGINYEQSERLKKKYNYSVKASRPSQVGSKPGIQDSWRAGYHYNPSSGRLVRDNQGRIGVYQPLDRLEGRKRDSYSREQSSGSKNRDSRDERRPSSTQATAGTSLRKAGDPKTKASSNSRTCYSCGQVGHYATDKVCPNFGQRSKGQNRLNAIDESEETQQSESEEQIAHIDESEDDTGGYGAQYESEIEQRPVATLKNLIFFGAVRTIEGEPTAMTRPFKKLNVSPQAIERPGRRPEEKRFLIAKVSICGQSAITMFDSGSSTDSIRPAFAKVHDIPVHPLSKELKLQLATIASRASVNYGTWVNISYGSIKNSKEYVDVVNLDRYDADTPILRLDFKLSSNGSIRLVTSVYV</sequence>
<feature type="compositionally biased region" description="Acidic residues" evidence="1">
    <location>
        <begin position="1673"/>
        <end position="1685"/>
    </location>
</feature>
<feature type="region of interest" description="Disordered" evidence="1">
    <location>
        <begin position="116"/>
        <end position="175"/>
    </location>
</feature>
<gene>
    <name evidence="3" type="ORF">CC1G_15285</name>
</gene>
<dbReference type="InterPro" id="IPR001878">
    <property type="entry name" value="Znf_CCHC"/>
</dbReference>
<dbReference type="KEGG" id="cci:CC1G_15285"/>
<dbReference type="PANTHER" id="PTHR13900:SF0">
    <property type="entry name" value="TRANSCRIPTION INITIATION FACTOR TFIID SUBUNIT 1"/>
    <property type="match status" value="1"/>
</dbReference>
<feature type="compositionally biased region" description="Basic and acidic residues" evidence="1">
    <location>
        <begin position="1255"/>
        <end position="1270"/>
    </location>
</feature>
<dbReference type="EMBL" id="AACS02000010">
    <property type="protein sequence ID" value="EFI26884.1"/>
    <property type="molecule type" value="Genomic_DNA"/>
</dbReference>
<dbReference type="GO" id="GO:0016251">
    <property type="term" value="F:RNA polymerase II general transcription initiation factor activity"/>
    <property type="evidence" value="ECO:0007669"/>
    <property type="project" value="InterPro"/>
</dbReference>
<evidence type="ECO:0000313" key="4">
    <source>
        <dbReference type="Proteomes" id="UP000001861"/>
    </source>
</evidence>
<feature type="region of interest" description="Disordered" evidence="1">
    <location>
        <begin position="1536"/>
        <end position="1642"/>
    </location>
</feature>
<feature type="compositionally biased region" description="Basic and acidic residues" evidence="1">
    <location>
        <begin position="1603"/>
        <end position="1613"/>
    </location>
</feature>
<dbReference type="GO" id="GO:0008270">
    <property type="term" value="F:zinc ion binding"/>
    <property type="evidence" value="ECO:0007669"/>
    <property type="project" value="InterPro"/>
</dbReference>
<dbReference type="VEuPathDB" id="FungiDB:CC1G_15285"/>
<dbReference type="eggNOG" id="ENOG502SVHK">
    <property type="taxonomic scope" value="Eukaryota"/>
</dbReference>
<dbReference type="SMART" id="SM00343">
    <property type="entry name" value="ZnF_C2HC"/>
    <property type="match status" value="2"/>
</dbReference>
<dbReference type="PANTHER" id="PTHR13900">
    <property type="entry name" value="TRANSCRIPTION INITIATION FACTOR TFIID"/>
    <property type="match status" value="1"/>
</dbReference>
<evidence type="ECO:0000256" key="1">
    <source>
        <dbReference type="SAM" id="MobiDB-lite"/>
    </source>
</evidence>
<feature type="compositionally biased region" description="Polar residues" evidence="1">
    <location>
        <begin position="745"/>
        <end position="754"/>
    </location>
</feature>
<feature type="domain" description="CCHC-type" evidence="2">
    <location>
        <begin position="1640"/>
        <end position="1658"/>
    </location>
</feature>
<feature type="compositionally biased region" description="Basic and acidic residues" evidence="1">
    <location>
        <begin position="223"/>
        <end position="233"/>
    </location>
</feature>
<feature type="compositionally biased region" description="Basic and acidic residues" evidence="1">
    <location>
        <begin position="1584"/>
        <end position="1595"/>
    </location>
</feature>
<protein>
    <recommendedName>
        <fullName evidence="2">CCHC-type domain-containing protein</fullName>
    </recommendedName>
</protein>
<feature type="compositionally biased region" description="Polar residues" evidence="1">
    <location>
        <begin position="394"/>
        <end position="410"/>
    </location>
</feature>
<feature type="compositionally biased region" description="Basic residues" evidence="1">
    <location>
        <begin position="1181"/>
        <end position="1195"/>
    </location>
</feature>
<dbReference type="CDD" id="cd00303">
    <property type="entry name" value="retropepsin_like"/>
    <property type="match status" value="1"/>
</dbReference>
<dbReference type="HOGENOM" id="CLU_236374_0_0_1"/>
<feature type="region of interest" description="Disordered" evidence="1">
    <location>
        <begin position="1017"/>
        <end position="1059"/>
    </location>
</feature>
<feature type="compositionally biased region" description="Low complexity" evidence="1">
    <location>
        <begin position="118"/>
        <end position="133"/>
    </location>
</feature>
<dbReference type="GO" id="GO:0005669">
    <property type="term" value="C:transcription factor TFIID complex"/>
    <property type="evidence" value="ECO:0007669"/>
    <property type="project" value="InterPro"/>
</dbReference>
<organism evidence="3 4">
    <name type="scientific">Coprinopsis cinerea (strain Okayama-7 / 130 / ATCC MYA-4618 / FGSC 9003)</name>
    <name type="common">Inky cap fungus</name>
    <name type="synonym">Hormographiella aspergillata</name>
    <dbReference type="NCBI Taxonomy" id="240176"/>
    <lineage>
        <taxon>Eukaryota</taxon>
        <taxon>Fungi</taxon>
        <taxon>Dikarya</taxon>
        <taxon>Basidiomycota</taxon>
        <taxon>Agaricomycotina</taxon>
        <taxon>Agaricomycetes</taxon>
        <taxon>Agaricomycetidae</taxon>
        <taxon>Agaricales</taxon>
        <taxon>Agaricineae</taxon>
        <taxon>Psathyrellaceae</taxon>
        <taxon>Coprinopsis</taxon>
    </lineage>
</organism>
<dbReference type="GO" id="GO:0003676">
    <property type="term" value="F:nucleic acid binding"/>
    <property type="evidence" value="ECO:0007669"/>
    <property type="project" value="InterPro"/>
</dbReference>
<accession>D6RQ78</accession>
<feature type="region of interest" description="Disordered" evidence="1">
    <location>
        <begin position="933"/>
        <end position="993"/>
    </location>
</feature>
<feature type="region of interest" description="Disordered" evidence="1">
    <location>
        <begin position="1672"/>
        <end position="1700"/>
    </location>
</feature>
<dbReference type="OrthoDB" id="3060267at2759"/>
<feature type="compositionally biased region" description="Basic and acidic residues" evidence="1">
    <location>
        <begin position="715"/>
        <end position="725"/>
    </location>
</feature>
<name>D6RQ78_COPC7</name>
<feature type="region of interest" description="Disordered" evidence="1">
    <location>
        <begin position="784"/>
        <end position="812"/>
    </location>
</feature>
<feature type="region of interest" description="Disordered" evidence="1">
    <location>
        <begin position="1162"/>
        <end position="1281"/>
    </location>
</feature>
<reference evidence="3 4" key="1">
    <citation type="journal article" date="2010" name="Proc. Natl. Acad. Sci. U.S.A.">
        <title>Insights into evolution of multicellular fungi from the assembled chromosomes of the mushroom Coprinopsis cinerea (Coprinus cinereus).</title>
        <authorList>
            <person name="Stajich J.E."/>
            <person name="Wilke S.K."/>
            <person name="Ahren D."/>
            <person name="Au C.H."/>
            <person name="Birren B.W."/>
            <person name="Borodovsky M."/>
            <person name="Burns C."/>
            <person name="Canback B."/>
            <person name="Casselton L.A."/>
            <person name="Cheng C.K."/>
            <person name="Deng J."/>
            <person name="Dietrich F.S."/>
            <person name="Fargo D.C."/>
            <person name="Farman M.L."/>
            <person name="Gathman A.C."/>
            <person name="Goldberg J."/>
            <person name="Guigo R."/>
            <person name="Hoegger P.J."/>
            <person name="Hooker J.B."/>
            <person name="Huggins A."/>
            <person name="James T.Y."/>
            <person name="Kamada T."/>
            <person name="Kilaru S."/>
            <person name="Kodira C."/>
            <person name="Kues U."/>
            <person name="Kupfer D."/>
            <person name="Kwan H.S."/>
            <person name="Lomsadze A."/>
            <person name="Li W."/>
            <person name="Lilly W.W."/>
            <person name="Ma L.J."/>
            <person name="Mackey A.J."/>
            <person name="Manning G."/>
            <person name="Martin F."/>
            <person name="Muraguchi H."/>
            <person name="Natvig D.O."/>
            <person name="Palmerini H."/>
            <person name="Ramesh M.A."/>
            <person name="Rehmeyer C.J."/>
            <person name="Roe B.A."/>
            <person name="Shenoy N."/>
            <person name="Stanke M."/>
            <person name="Ter-Hovhannisyan V."/>
            <person name="Tunlid A."/>
            <person name="Velagapudi R."/>
            <person name="Vision T.J."/>
            <person name="Zeng Q."/>
            <person name="Zolan M.E."/>
            <person name="Pukkila P.J."/>
        </authorList>
    </citation>
    <scope>NUCLEOTIDE SEQUENCE [LARGE SCALE GENOMIC DNA]</scope>
    <source>
        <strain evidence="4">Okayama-7 / 130 / ATCC MYA-4618 / FGSC 9003</strain>
    </source>
</reference>
<feature type="compositionally biased region" description="Basic and acidic residues" evidence="1">
    <location>
        <begin position="1041"/>
        <end position="1051"/>
    </location>
</feature>
<proteinExistence type="predicted"/>
<evidence type="ECO:0000259" key="2">
    <source>
        <dbReference type="SMART" id="SM00343"/>
    </source>
</evidence>
<evidence type="ECO:0000313" key="3">
    <source>
        <dbReference type="EMBL" id="EFI26884.1"/>
    </source>
</evidence>
<feature type="compositionally biased region" description="Low complexity" evidence="1">
    <location>
        <begin position="936"/>
        <end position="951"/>
    </location>
</feature>
<feature type="region of interest" description="Disordered" evidence="1">
    <location>
        <begin position="648"/>
        <end position="754"/>
    </location>
</feature>
<dbReference type="Proteomes" id="UP000001861">
    <property type="component" value="Unassembled WGS sequence"/>
</dbReference>
<feature type="compositionally biased region" description="Basic and acidic residues" evidence="1">
    <location>
        <begin position="696"/>
        <end position="707"/>
    </location>
</feature>
<dbReference type="GO" id="GO:0051123">
    <property type="term" value="P:RNA polymerase II preinitiation complex assembly"/>
    <property type="evidence" value="ECO:0007669"/>
    <property type="project" value="TreeGrafter"/>
</dbReference>
<dbReference type="GO" id="GO:0017025">
    <property type="term" value="F:TBP-class protein binding"/>
    <property type="evidence" value="ECO:0007669"/>
    <property type="project" value="InterPro"/>
</dbReference>
<dbReference type="Pfam" id="PF00098">
    <property type="entry name" value="zf-CCHC"/>
    <property type="match status" value="2"/>
</dbReference>
<dbReference type="InterPro" id="IPR040240">
    <property type="entry name" value="TAF1"/>
</dbReference>
<feature type="region of interest" description="Disordered" evidence="1">
    <location>
        <begin position="344"/>
        <end position="410"/>
    </location>
</feature>